<name>A0A4Y7IPK5_PAPSO</name>
<keyword evidence="2" id="KW-1185">Reference proteome</keyword>
<dbReference type="EMBL" id="CM010716">
    <property type="protein sequence ID" value="RZC50046.1"/>
    <property type="molecule type" value="Genomic_DNA"/>
</dbReference>
<reference evidence="1 2" key="1">
    <citation type="journal article" date="2018" name="Science">
        <title>The opium poppy genome and morphinan production.</title>
        <authorList>
            <person name="Guo L."/>
            <person name="Winzer T."/>
            <person name="Yang X."/>
            <person name="Li Y."/>
            <person name="Ning Z."/>
            <person name="He Z."/>
            <person name="Teodor R."/>
            <person name="Lu Y."/>
            <person name="Bowser T.A."/>
            <person name="Graham I.A."/>
            <person name="Ye K."/>
        </authorList>
    </citation>
    <scope>NUCLEOTIDE SEQUENCE [LARGE SCALE GENOMIC DNA]</scope>
    <source>
        <strain evidence="2">cv. HN1</strain>
        <tissue evidence="1">Leaves</tissue>
    </source>
</reference>
<proteinExistence type="predicted"/>
<evidence type="ECO:0000313" key="2">
    <source>
        <dbReference type="Proteomes" id="UP000316621"/>
    </source>
</evidence>
<protein>
    <submittedName>
        <fullName evidence="1">Uncharacterized protein</fullName>
    </submittedName>
</protein>
<organism evidence="1 2">
    <name type="scientific">Papaver somniferum</name>
    <name type="common">Opium poppy</name>
    <dbReference type="NCBI Taxonomy" id="3469"/>
    <lineage>
        <taxon>Eukaryota</taxon>
        <taxon>Viridiplantae</taxon>
        <taxon>Streptophyta</taxon>
        <taxon>Embryophyta</taxon>
        <taxon>Tracheophyta</taxon>
        <taxon>Spermatophyta</taxon>
        <taxon>Magnoliopsida</taxon>
        <taxon>Ranunculales</taxon>
        <taxon>Papaveraceae</taxon>
        <taxon>Papaveroideae</taxon>
        <taxon>Papaver</taxon>
    </lineage>
</organism>
<evidence type="ECO:0000313" key="1">
    <source>
        <dbReference type="EMBL" id="RZC50046.1"/>
    </source>
</evidence>
<dbReference type="Proteomes" id="UP000316621">
    <property type="component" value="Chromosome 2"/>
</dbReference>
<sequence>MAYCQQIPNSFIVPKSAQSKPKVTNRRGSTECIQTKEKSYYIPSMVSDNASRKTSCESWALIDASGGKPGLQNPKTY</sequence>
<accession>A0A4Y7IPK5</accession>
<gene>
    <name evidence="1" type="ORF">C5167_018473</name>
</gene>
<dbReference type="Gramene" id="RZC50046">
    <property type="protein sequence ID" value="RZC50046"/>
    <property type="gene ID" value="C5167_018473"/>
</dbReference>
<dbReference type="AlphaFoldDB" id="A0A4Y7IPK5"/>